<gene>
    <name evidence="2" type="ORF">EANT1437_LOCUS529</name>
</gene>
<evidence type="ECO:0000313" key="2">
    <source>
        <dbReference type="EMBL" id="CAD9656730.1"/>
    </source>
</evidence>
<proteinExistence type="predicted"/>
<feature type="compositionally biased region" description="Basic and acidic residues" evidence="1">
    <location>
        <begin position="153"/>
        <end position="171"/>
    </location>
</feature>
<reference evidence="2" key="1">
    <citation type="submission" date="2021-01" db="EMBL/GenBank/DDBJ databases">
        <authorList>
            <person name="Corre E."/>
            <person name="Pelletier E."/>
            <person name="Niang G."/>
            <person name="Scheremetjew M."/>
            <person name="Finn R."/>
            <person name="Kale V."/>
            <person name="Holt S."/>
            <person name="Cochrane G."/>
            <person name="Meng A."/>
            <person name="Brown T."/>
            <person name="Cohen L."/>
        </authorList>
    </citation>
    <scope>NUCLEOTIDE SEQUENCE</scope>
    <source>
        <strain evidence="2">CCMP1452</strain>
    </source>
</reference>
<dbReference type="EMBL" id="HBHI01001148">
    <property type="protein sequence ID" value="CAD9656730.1"/>
    <property type="molecule type" value="Transcribed_RNA"/>
</dbReference>
<dbReference type="AlphaFoldDB" id="A0A7S2QZY5"/>
<sequence>MGCGSSKLKRRRNSCTEISDHAFDDNLINDNLVNDNAVNDNTVNNKTTSISYYHDNPVNDNPISDSPVCNKTDGSKIKGDVSNIKTDGNKVKGDVSNIKTDSKIIKANDCQPRPGILDKVYSSYRARKSSGFKDPKLEHHREECVQLKNKLRPVGDPEKNRKKKMNDIVEKQKKKATGPLGLNENELQSKIKNLKKVK</sequence>
<accession>A0A7S2QZY5</accession>
<feature type="region of interest" description="Disordered" evidence="1">
    <location>
        <begin position="151"/>
        <end position="184"/>
    </location>
</feature>
<name>A0A7S2QZY5_9STRA</name>
<protein>
    <submittedName>
        <fullName evidence="2">Uncharacterized protein</fullName>
    </submittedName>
</protein>
<evidence type="ECO:0000256" key="1">
    <source>
        <dbReference type="SAM" id="MobiDB-lite"/>
    </source>
</evidence>
<organism evidence="2">
    <name type="scientific">Eucampia antarctica</name>
    <dbReference type="NCBI Taxonomy" id="49252"/>
    <lineage>
        <taxon>Eukaryota</taxon>
        <taxon>Sar</taxon>
        <taxon>Stramenopiles</taxon>
        <taxon>Ochrophyta</taxon>
        <taxon>Bacillariophyta</taxon>
        <taxon>Mediophyceae</taxon>
        <taxon>Biddulphiophycidae</taxon>
        <taxon>Hemiaulales</taxon>
        <taxon>Hemiaulaceae</taxon>
        <taxon>Eucampia</taxon>
    </lineage>
</organism>